<keyword evidence="4" id="KW-1185">Reference proteome</keyword>
<feature type="chain" id="PRO_5006052723" description="Protein tyrosine phosphatase" evidence="2">
    <location>
        <begin position="25"/>
        <end position="365"/>
    </location>
</feature>
<dbReference type="GO" id="GO:0004721">
    <property type="term" value="F:phosphoprotein phosphatase activity"/>
    <property type="evidence" value="ECO:0007669"/>
    <property type="project" value="InterPro"/>
</dbReference>
<reference evidence="3 4" key="1">
    <citation type="submission" date="2015-10" db="EMBL/GenBank/DDBJ databases">
        <title>Conservation of the essential genome among Caulobacter and Brevundimonas species.</title>
        <authorList>
            <person name="Scott D."/>
            <person name="Ely B."/>
        </authorList>
    </citation>
    <scope>NUCLEOTIDE SEQUENCE [LARGE SCALE GENOMIC DNA]</scope>
    <source>
        <strain evidence="3 4">CB4</strain>
    </source>
</reference>
<feature type="signal peptide" evidence="2">
    <location>
        <begin position="1"/>
        <end position="24"/>
    </location>
</feature>
<proteinExistence type="inferred from homology"/>
<dbReference type="Gene3D" id="3.90.190.10">
    <property type="entry name" value="Protein tyrosine phosphatase superfamily"/>
    <property type="match status" value="1"/>
</dbReference>
<name>A0A0P0P334_9CAUL</name>
<gene>
    <name evidence="3" type="ORF">AQ619_15305</name>
</gene>
<accession>A0A0P0P334</accession>
<dbReference type="InterPro" id="IPR026893">
    <property type="entry name" value="Tyr/Ser_Pase_IphP-type"/>
</dbReference>
<protein>
    <recommendedName>
        <fullName evidence="5">Protein tyrosine phosphatase</fullName>
    </recommendedName>
</protein>
<sequence>MNRRDFLLAALANGTLAAAPAAFAATPLEGAATRKQTGSLQLDWSAKSDRTSIYLSTDPDAPRSAMRLIKANITGGTLDLPTPTTPRPYFLLTTRSGGQTRVAERLLPLAGGRNFRDLGGYRTTDGRQVRWGRIYRSGVMSSLTHADMDYLSKLGVSVICDLRSPQERSGEPTPFQTAAGPKVIAFDYDMASSMGGLARATTKAEAVKVFADAYVQFIDLLTPHYTDLFARLAAGEAPLAMNCSAGKDRTGMGAALVLSVLGVPRETIIADYALTQTYTPPAYYKKQMAQGPKGSGSGGLTSEQAQAFARMPAEVLDVILGSDPAVMREALATVDRDHGGPLALAKARLGLTDSRISQLRKTYLV</sequence>
<organism evidence="3 4">
    <name type="scientific">Caulobacter henricii</name>
    <dbReference type="NCBI Taxonomy" id="69395"/>
    <lineage>
        <taxon>Bacteria</taxon>
        <taxon>Pseudomonadati</taxon>
        <taxon>Pseudomonadota</taxon>
        <taxon>Alphaproteobacteria</taxon>
        <taxon>Caulobacterales</taxon>
        <taxon>Caulobacteraceae</taxon>
        <taxon>Caulobacter</taxon>
    </lineage>
</organism>
<evidence type="ECO:0008006" key="5">
    <source>
        <dbReference type="Google" id="ProtNLM"/>
    </source>
</evidence>
<evidence type="ECO:0000256" key="1">
    <source>
        <dbReference type="ARBA" id="ARBA00009580"/>
    </source>
</evidence>
<dbReference type="Proteomes" id="UP000056905">
    <property type="component" value="Chromosome"/>
</dbReference>
<dbReference type="KEGG" id="chq:AQ619_15305"/>
<dbReference type="SUPFAM" id="SSF52799">
    <property type="entry name" value="(Phosphotyrosine protein) phosphatases II"/>
    <property type="match status" value="1"/>
</dbReference>
<dbReference type="PROSITE" id="PS51318">
    <property type="entry name" value="TAT"/>
    <property type="match status" value="1"/>
</dbReference>
<comment type="similarity">
    <text evidence="1">Belongs to the protein-tyrosine phosphatase family.</text>
</comment>
<evidence type="ECO:0000313" key="4">
    <source>
        <dbReference type="Proteomes" id="UP000056905"/>
    </source>
</evidence>
<dbReference type="OrthoDB" id="1188001at2"/>
<dbReference type="PANTHER" id="PTHR31126">
    <property type="entry name" value="TYROSINE-PROTEIN PHOSPHATASE"/>
    <property type="match status" value="1"/>
</dbReference>
<dbReference type="Pfam" id="PF13350">
    <property type="entry name" value="Y_phosphatase3"/>
    <property type="match status" value="1"/>
</dbReference>
<dbReference type="EMBL" id="CP013002">
    <property type="protein sequence ID" value="ALL14606.1"/>
    <property type="molecule type" value="Genomic_DNA"/>
</dbReference>
<dbReference type="RefSeq" id="WP_062149544.1">
    <property type="nucleotide sequence ID" value="NZ_CP013002.1"/>
</dbReference>
<evidence type="ECO:0000256" key="2">
    <source>
        <dbReference type="SAM" id="SignalP"/>
    </source>
</evidence>
<dbReference type="InterPro" id="IPR029021">
    <property type="entry name" value="Prot-tyrosine_phosphatase-like"/>
</dbReference>
<dbReference type="PANTHER" id="PTHR31126:SF1">
    <property type="entry name" value="TYROSINE SPECIFIC PROTEIN PHOSPHATASES DOMAIN-CONTAINING PROTEIN"/>
    <property type="match status" value="1"/>
</dbReference>
<dbReference type="InterPro" id="IPR006311">
    <property type="entry name" value="TAT_signal"/>
</dbReference>
<dbReference type="STRING" id="69395.AQ619_15305"/>
<dbReference type="AlphaFoldDB" id="A0A0P0P334"/>
<keyword evidence="2" id="KW-0732">Signal</keyword>
<evidence type="ECO:0000313" key="3">
    <source>
        <dbReference type="EMBL" id="ALL14606.1"/>
    </source>
</evidence>